<evidence type="ECO:0008006" key="3">
    <source>
        <dbReference type="Google" id="ProtNLM"/>
    </source>
</evidence>
<keyword evidence="2" id="KW-1185">Reference proteome</keyword>
<dbReference type="PROSITE" id="PS51257">
    <property type="entry name" value="PROKAR_LIPOPROTEIN"/>
    <property type="match status" value="1"/>
</dbReference>
<reference evidence="2" key="1">
    <citation type="submission" date="2018-09" db="EMBL/GenBank/DDBJ databases">
        <authorList>
            <person name="Livingstone P.G."/>
            <person name="Whitworth D.E."/>
        </authorList>
    </citation>
    <scope>NUCLEOTIDE SEQUENCE [LARGE SCALE GENOMIC DNA]</scope>
    <source>
        <strain evidence="2">CA040B</strain>
    </source>
</reference>
<evidence type="ECO:0000313" key="2">
    <source>
        <dbReference type="Proteomes" id="UP000273405"/>
    </source>
</evidence>
<evidence type="ECO:0000313" key="1">
    <source>
        <dbReference type="EMBL" id="RKH48150.1"/>
    </source>
</evidence>
<sequence>MRAAIIAGLMAVGLLAGCGGVEDAQPVESAETAEMGTSSESLYASFYCCDGTECISTARFCVQYCQQEDRGGIC</sequence>
<dbReference type="AlphaFoldDB" id="A0A3A8NYC7"/>
<organism evidence="1 2">
    <name type="scientific">Corallococcus sicarius</name>
    <dbReference type="NCBI Taxonomy" id="2316726"/>
    <lineage>
        <taxon>Bacteria</taxon>
        <taxon>Pseudomonadati</taxon>
        <taxon>Myxococcota</taxon>
        <taxon>Myxococcia</taxon>
        <taxon>Myxococcales</taxon>
        <taxon>Cystobacterineae</taxon>
        <taxon>Myxococcaceae</taxon>
        <taxon>Corallococcus</taxon>
    </lineage>
</organism>
<protein>
    <recommendedName>
        <fullName evidence="3">Lipoprotein</fullName>
    </recommendedName>
</protein>
<proteinExistence type="predicted"/>
<dbReference type="EMBL" id="RAWG01000003">
    <property type="protein sequence ID" value="RKH48150.1"/>
    <property type="molecule type" value="Genomic_DNA"/>
</dbReference>
<comment type="caution">
    <text evidence="1">The sequence shown here is derived from an EMBL/GenBank/DDBJ whole genome shotgun (WGS) entry which is preliminary data.</text>
</comment>
<dbReference type="Proteomes" id="UP000273405">
    <property type="component" value="Unassembled WGS sequence"/>
</dbReference>
<gene>
    <name evidence="1" type="ORF">D7X12_00785</name>
</gene>
<name>A0A3A8NYC7_9BACT</name>
<accession>A0A3A8NYC7</accession>